<dbReference type="Proteomes" id="UP001237642">
    <property type="component" value="Unassembled WGS sequence"/>
</dbReference>
<evidence type="ECO:0000313" key="2">
    <source>
        <dbReference type="Proteomes" id="UP001237642"/>
    </source>
</evidence>
<dbReference type="PANTHER" id="PTHR38925:SF1">
    <property type="entry name" value="PROTEIN, PUTATIVE-RELATED"/>
    <property type="match status" value="1"/>
</dbReference>
<organism evidence="1 2">
    <name type="scientific">Heracleum sosnowskyi</name>
    <dbReference type="NCBI Taxonomy" id="360622"/>
    <lineage>
        <taxon>Eukaryota</taxon>
        <taxon>Viridiplantae</taxon>
        <taxon>Streptophyta</taxon>
        <taxon>Embryophyta</taxon>
        <taxon>Tracheophyta</taxon>
        <taxon>Spermatophyta</taxon>
        <taxon>Magnoliopsida</taxon>
        <taxon>eudicotyledons</taxon>
        <taxon>Gunneridae</taxon>
        <taxon>Pentapetalae</taxon>
        <taxon>asterids</taxon>
        <taxon>campanulids</taxon>
        <taxon>Apiales</taxon>
        <taxon>Apiaceae</taxon>
        <taxon>Apioideae</taxon>
        <taxon>apioid superclade</taxon>
        <taxon>Tordylieae</taxon>
        <taxon>Tordyliinae</taxon>
        <taxon>Heracleum</taxon>
    </lineage>
</organism>
<protein>
    <submittedName>
        <fullName evidence="1">Uncharacterized protein</fullName>
    </submittedName>
</protein>
<sequence>MVLHLLPLIKLKLLATTPHAAFSPLFPCLAYPFVLKLCISFRYDLRLLHANTAYFSRLFLFRLGRIIFVQRQEDQDPGSAGRWRRALRLVEETISLATPAPDSQLSSEESLHAIGIIAV</sequence>
<name>A0AAD8MG57_9APIA</name>
<dbReference type="EMBL" id="JAUIZM010000007">
    <property type="protein sequence ID" value="KAK1374715.1"/>
    <property type="molecule type" value="Genomic_DNA"/>
</dbReference>
<dbReference type="AlphaFoldDB" id="A0AAD8MG57"/>
<gene>
    <name evidence="1" type="ORF">POM88_030908</name>
</gene>
<reference evidence="1" key="2">
    <citation type="submission" date="2023-05" db="EMBL/GenBank/DDBJ databases">
        <authorList>
            <person name="Schelkunov M.I."/>
        </authorList>
    </citation>
    <scope>NUCLEOTIDE SEQUENCE</scope>
    <source>
        <strain evidence="1">Hsosn_3</strain>
        <tissue evidence="1">Leaf</tissue>
    </source>
</reference>
<comment type="caution">
    <text evidence="1">The sequence shown here is derived from an EMBL/GenBank/DDBJ whole genome shotgun (WGS) entry which is preliminary data.</text>
</comment>
<evidence type="ECO:0000313" key="1">
    <source>
        <dbReference type="EMBL" id="KAK1374715.1"/>
    </source>
</evidence>
<accession>A0AAD8MG57</accession>
<reference evidence="1" key="1">
    <citation type="submission" date="2023-02" db="EMBL/GenBank/DDBJ databases">
        <title>Genome of toxic invasive species Heracleum sosnowskyi carries increased number of genes despite the absence of recent whole-genome duplications.</title>
        <authorList>
            <person name="Schelkunov M."/>
            <person name="Shtratnikova V."/>
            <person name="Makarenko M."/>
            <person name="Klepikova A."/>
            <person name="Omelchenko D."/>
            <person name="Novikova G."/>
            <person name="Obukhova E."/>
            <person name="Bogdanov V."/>
            <person name="Penin A."/>
            <person name="Logacheva M."/>
        </authorList>
    </citation>
    <scope>NUCLEOTIDE SEQUENCE</scope>
    <source>
        <strain evidence="1">Hsosn_3</strain>
        <tissue evidence="1">Leaf</tissue>
    </source>
</reference>
<keyword evidence="2" id="KW-1185">Reference proteome</keyword>
<dbReference type="PANTHER" id="PTHR38925">
    <property type="entry name" value="PROTEIN, PUTATIVE-RELATED"/>
    <property type="match status" value="1"/>
</dbReference>
<proteinExistence type="predicted"/>